<sequence length="53" mass="6021">MDLQMINVTELNEKEIIDLQGGLLIGVGGLWDNSRFFSGFIKGFEDVYESIMH</sequence>
<evidence type="ECO:0000313" key="1">
    <source>
        <dbReference type="EMBL" id="MEB3345059.1"/>
    </source>
</evidence>
<organism evidence="1 2">
    <name type="scientific">Aquimarina gracilis</name>
    <dbReference type="NCBI Taxonomy" id="874422"/>
    <lineage>
        <taxon>Bacteria</taxon>
        <taxon>Pseudomonadati</taxon>
        <taxon>Bacteroidota</taxon>
        <taxon>Flavobacteriia</taxon>
        <taxon>Flavobacteriales</taxon>
        <taxon>Flavobacteriaceae</taxon>
        <taxon>Aquimarina</taxon>
    </lineage>
</organism>
<keyword evidence="2" id="KW-1185">Reference proteome</keyword>
<evidence type="ECO:0008006" key="3">
    <source>
        <dbReference type="Google" id="ProtNLM"/>
    </source>
</evidence>
<evidence type="ECO:0000313" key="2">
    <source>
        <dbReference type="Proteomes" id="UP001327027"/>
    </source>
</evidence>
<dbReference type="EMBL" id="JAYKLX010000003">
    <property type="protein sequence ID" value="MEB3345059.1"/>
    <property type="molecule type" value="Genomic_DNA"/>
</dbReference>
<name>A0ABU5ZSL1_9FLAO</name>
<comment type="caution">
    <text evidence="1">The sequence shown here is derived from an EMBL/GenBank/DDBJ whole genome shotgun (WGS) entry which is preliminary data.</text>
</comment>
<accession>A0ABU5ZSL1</accession>
<gene>
    <name evidence="1" type="ORF">U6A24_06285</name>
</gene>
<dbReference type="RefSeq" id="WP_324179094.1">
    <property type="nucleotide sequence ID" value="NZ_BAABAW010000008.1"/>
</dbReference>
<reference evidence="1 2" key="1">
    <citation type="journal article" date="2013" name="Int. J. Syst. Evol. Microbiol.">
        <title>Aquimarina gracilis sp. nov., isolated from the gut microflora of a mussel, Mytilus coruscus, and emended description of Aquimarina spongiae.</title>
        <authorList>
            <person name="Park S.C."/>
            <person name="Choe H.N."/>
            <person name="Baik K.S."/>
            <person name="Seong C.N."/>
        </authorList>
    </citation>
    <scope>NUCLEOTIDE SEQUENCE [LARGE SCALE GENOMIC DNA]</scope>
    <source>
        <strain evidence="1 2">PSC32</strain>
    </source>
</reference>
<proteinExistence type="predicted"/>
<protein>
    <recommendedName>
        <fullName evidence="3">Bacteriocin-like protein</fullName>
    </recommendedName>
</protein>
<dbReference type="Proteomes" id="UP001327027">
    <property type="component" value="Unassembled WGS sequence"/>
</dbReference>